<proteinExistence type="predicted"/>
<evidence type="ECO:0000313" key="3">
    <source>
        <dbReference type="Proteomes" id="UP001292094"/>
    </source>
</evidence>
<dbReference type="AlphaFoldDB" id="A0AAE1TKR4"/>
<sequence length="90" mass="10322">MRIVPVFYLCLRCTRSCVVSSNSPPRNTRPDRDPSPYSPPNSPYSPPNSPPNSPPKQQFKQVYHKSVLTLNRNAKWKTKQSTHLYQTPPL</sequence>
<organism evidence="2 3">
    <name type="scientific">Petrolisthes manimaculis</name>
    <dbReference type="NCBI Taxonomy" id="1843537"/>
    <lineage>
        <taxon>Eukaryota</taxon>
        <taxon>Metazoa</taxon>
        <taxon>Ecdysozoa</taxon>
        <taxon>Arthropoda</taxon>
        <taxon>Crustacea</taxon>
        <taxon>Multicrustacea</taxon>
        <taxon>Malacostraca</taxon>
        <taxon>Eumalacostraca</taxon>
        <taxon>Eucarida</taxon>
        <taxon>Decapoda</taxon>
        <taxon>Pleocyemata</taxon>
        <taxon>Anomura</taxon>
        <taxon>Galatheoidea</taxon>
        <taxon>Porcellanidae</taxon>
        <taxon>Petrolisthes</taxon>
    </lineage>
</organism>
<evidence type="ECO:0000313" key="2">
    <source>
        <dbReference type="EMBL" id="KAK4286879.1"/>
    </source>
</evidence>
<comment type="caution">
    <text evidence="2">The sequence shown here is derived from an EMBL/GenBank/DDBJ whole genome shotgun (WGS) entry which is preliminary data.</text>
</comment>
<evidence type="ECO:0000256" key="1">
    <source>
        <dbReference type="SAM" id="MobiDB-lite"/>
    </source>
</evidence>
<dbReference type="EMBL" id="JAWZYT010007255">
    <property type="protein sequence ID" value="KAK4286879.1"/>
    <property type="molecule type" value="Genomic_DNA"/>
</dbReference>
<feature type="compositionally biased region" description="Polar residues" evidence="1">
    <location>
        <begin position="81"/>
        <end position="90"/>
    </location>
</feature>
<feature type="region of interest" description="Disordered" evidence="1">
    <location>
        <begin position="71"/>
        <end position="90"/>
    </location>
</feature>
<gene>
    <name evidence="2" type="ORF">Pmani_040036</name>
</gene>
<protein>
    <submittedName>
        <fullName evidence="2">Uncharacterized protein</fullName>
    </submittedName>
</protein>
<feature type="compositionally biased region" description="Pro residues" evidence="1">
    <location>
        <begin position="36"/>
        <end position="54"/>
    </location>
</feature>
<reference evidence="2" key="1">
    <citation type="submission" date="2023-11" db="EMBL/GenBank/DDBJ databases">
        <title>Genome assemblies of two species of porcelain crab, Petrolisthes cinctipes and Petrolisthes manimaculis (Anomura: Porcellanidae).</title>
        <authorList>
            <person name="Angst P."/>
        </authorList>
    </citation>
    <scope>NUCLEOTIDE SEQUENCE</scope>
    <source>
        <strain evidence="2">PB745_02</strain>
        <tissue evidence="2">Gill</tissue>
    </source>
</reference>
<dbReference type="Proteomes" id="UP001292094">
    <property type="component" value="Unassembled WGS sequence"/>
</dbReference>
<keyword evidence="3" id="KW-1185">Reference proteome</keyword>
<feature type="region of interest" description="Disordered" evidence="1">
    <location>
        <begin position="19"/>
        <end position="59"/>
    </location>
</feature>
<name>A0AAE1TKR4_9EUCA</name>
<accession>A0AAE1TKR4</accession>